<sequence>MQWLSQAQNLVVLVLGIAGLVFGLWAFVDAAMNDKGAYAAEGKQSKTFWLVALGISLAVLFVSVTAILNMFGLIALVAVGVYFADVRPALKPYRARKRKGGASGSGPHGSW</sequence>
<keyword evidence="1" id="KW-0812">Transmembrane</keyword>
<keyword evidence="1" id="KW-1133">Transmembrane helix</keyword>
<evidence type="ECO:0000313" key="3">
    <source>
        <dbReference type="Proteomes" id="UP001157126"/>
    </source>
</evidence>
<feature type="transmembrane region" description="Helical" evidence="1">
    <location>
        <begin position="48"/>
        <end position="67"/>
    </location>
</feature>
<proteinExistence type="predicted"/>
<comment type="caution">
    <text evidence="2">The sequence shown here is derived from an EMBL/GenBank/DDBJ whole genome shotgun (WGS) entry which is preliminary data.</text>
</comment>
<feature type="transmembrane region" description="Helical" evidence="1">
    <location>
        <begin position="73"/>
        <end position="90"/>
    </location>
</feature>
<keyword evidence="3" id="KW-1185">Reference proteome</keyword>
<dbReference type="InterPro" id="IPR019662">
    <property type="entry name" value="DUF2516"/>
</dbReference>
<feature type="transmembrane region" description="Helical" evidence="1">
    <location>
        <begin position="6"/>
        <end position="28"/>
    </location>
</feature>
<dbReference type="Pfam" id="PF10724">
    <property type="entry name" value="DUF2516"/>
    <property type="match status" value="1"/>
</dbReference>
<dbReference type="RefSeq" id="WP_284304600.1">
    <property type="nucleotide sequence ID" value="NZ_BSUO01000001.1"/>
</dbReference>
<protein>
    <submittedName>
        <fullName evidence="2">Membrane protein</fullName>
    </submittedName>
</protein>
<gene>
    <name evidence="2" type="ORF">GCM10025883_30360</name>
</gene>
<keyword evidence="1" id="KW-0472">Membrane</keyword>
<evidence type="ECO:0000313" key="2">
    <source>
        <dbReference type="EMBL" id="GMA40991.1"/>
    </source>
</evidence>
<reference evidence="3" key="1">
    <citation type="journal article" date="2019" name="Int. J. Syst. Evol. Microbiol.">
        <title>The Global Catalogue of Microorganisms (GCM) 10K type strain sequencing project: providing services to taxonomists for standard genome sequencing and annotation.</title>
        <authorList>
            <consortium name="The Broad Institute Genomics Platform"/>
            <consortium name="The Broad Institute Genome Sequencing Center for Infectious Disease"/>
            <person name="Wu L."/>
            <person name="Ma J."/>
        </authorList>
    </citation>
    <scope>NUCLEOTIDE SEQUENCE [LARGE SCALE GENOMIC DNA]</scope>
    <source>
        <strain evidence="3">NBRC 113072</strain>
    </source>
</reference>
<name>A0ABQ6ITJ0_9MICO</name>
<evidence type="ECO:0000256" key="1">
    <source>
        <dbReference type="SAM" id="Phobius"/>
    </source>
</evidence>
<dbReference type="EMBL" id="BSUO01000001">
    <property type="protein sequence ID" value="GMA40991.1"/>
    <property type="molecule type" value="Genomic_DNA"/>
</dbReference>
<accession>A0ABQ6ITJ0</accession>
<organism evidence="2 3">
    <name type="scientific">Mobilicoccus caccae</name>
    <dbReference type="NCBI Taxonomy" id="1859295"/>
    <lineage>
        <taxon>Bacteria</taxon>
        <taxon>Bacillati</taxon>
        <taxon>Actinomycetota</taxon>
        <taxon>Actinomycetes</taxon>
        <taxon>Micrococcales</taxon>
        <taxon>Dermatophilaceae</taxon>
        <taxon>Mobilicoccus</taxon>
    </lineage>
</organism>
<dbReference type="Proteomes" id="UP001157126">
    <property type="component" value="Unassembled WGS sequence"/>
</dbReference>